<dbReference type="OrthoDB" id="3444999at2"/>
<reference evidence="1 3" key="1">
    <citation type="submission" date="2016-06" db="EMBL/GenBank/DDBJ databases">
        <title>Complete genome sequence of Streptomyces griseochromogenes ATCC 14511, the Blasticidin S producer.</title>
        <authorList>
            <person name="Wu L."/>
        </authorList>
    </citation>
    <scope>NUCLEOTIDE SEQUENCE [LARGE SCALE GENOMIC DNA]</scope>
    <source>
        <strain evidence="1 3">ATCC 14511</strain>
    </source>
</reference>
<dbReference type="AlphaFoldDB" id="A0A1B1BCJ1"/>
<evidence type="ECO:0000313" key="2">
    <source>
        <dbReference type="EMBL" id="MBP2051543.1"/>
    </source>
</evidence>
<dbReference type="Proteomes" id="UP000092659">
    <property type="component" value="Chromosome"/>
</dbReference>
<evidence type="ECO:0000313" key="4">
    <source>
        <dbReference type="Proteomes" id="UP001519309"/>
    </source>
</evidence>
<dbReference type="Proteomes" id="UP001519309">
    <property type="component" value="Unassembled WGS sequence"/>
</dbReference>
<gene>
    <name evidence="1" type="ORF">AVL59_14920</name>
    <name evidence="2" type="ORF">J2Z21_004514</name>
</gene>
<evidence type="ECO:0000313" key="3">
    <source>
        <dbReference type="Proteomes" id="UP000092659"/>
    </source>
</evidence>
<organism evidence="1 3">
    <name type="scientific">Streptomyces griseochromogenes</name>
    <dbReference type="NCBI Taxonomy" id="68214"/>
    <lineage>
        <taxon>Bacteria</taxon>
        <taxon>Bacillati</taxon>
        <taxon>Actinomycetota</taxon>
        <taxon>Actinomycetes</taxon>
        <taxon>Kitasatosporales</taxon>
        <taxon>Streptomycetaceae</taxon>
        <taxon>Streptomyces</taxon>
    </lineage>
</organism>
<proteinExistence type="predicted"/>
<reference evidence="2 4" key="2">
    <citation type="submission" date="2021-03" db="EMBL/GenBank/DDBJ databases">
        <title>Genomic Encyclopedia of Type Strains, Phase IV (KMG-IV): sequencing the most valuable type-strain genomes for metagenomic binning, comparative biology and taxonomic classification.</title>
        <authorList>
            <person name="Goeker M."/>
        </authorList>
    </citation>
    <scope>NUCLEOTIDE SEQUENCE [LARGE SCALE GENOMIC DNA]</scope>
    <source>
        <strain evidence="2 4">DSM 40499</strain>
    </source>
</reference>
<accession>A0A1B1BCJ1</accession>
<protein>
    <submittedName>
        <fullName evidence="1">Uncharacterized protein</fullName>
    </submittedName>
</protein>
<dbReference type="EMBL" id="JAGGLP010000008">
    <property type="protein sequence ID" value="MBP2051543.1"/>
    <property type="molecule type" value="Genomic_DNA"/>
</dbReference>
<dbReference type="KEGG" id="sgs:AVL59_14920"/>
<name>A0A1B1BCJ1_9ACTN</name>
<dbReference type="STRING" id="68214.AVL59_14920"/>
<keyword evidence="4" id="KW-1185">Reference proteome</keyword>
<dbReference type="RefSeq" id="WP_067317294.1">
    <property type="nucleotide sequence ID" value="NZ_CP016279.1"/>
</dbReference>
<sequence length="279" mass="30101">MRDHTRAEQAAGFLLRLIDDETAGRVRERTGLPGPEDPRAVRRRLERAWAWGNVLPASVVLWVLQEDDPDLNAVVWRFMGTDAGLRRAIARGVPFGAGRTEPVPVHPTLHGEEPETPESYVRLGLAGALRAARSMSTARAAASMVLTPADWAAAAAADGEGPLPGYVRWALSVRPDCPPALRARFGSHPKFTHRVRQAGVLDGPAEYATAHRSAAPVLQVLSMGRTLFPARAQEAEDALRPLVHEHLGDRVEAWAVLAQLVDTFRGTAPELIATAGAIA</sequence>
<evidence type="ECO:0000313" key="1">
    <source>
        <dbReference type="EMBL" id="ANP56517.1"/>
    </source>
</evidence>
<dbReference type="EMBL" id="CP016279">
    <property type="protein sequence ID" value="ANP56517.1"/>
    <property type="molecule type" value="Genomic_DNA"/>
</dbReference>